<dbReference type="InterPro" id="IPR036388">
    <property type="entry name" value="WH-like_DNA-bd_sf"/>
</dbReference>
<dbReference type="SUPFAM" id="SSF46785">
    <property type="entry name" value="Winged helix' DNA-binding domain"/>
    <property type="match status" value="1"/>
</dbReference>
<dbReference type="SMART" id="SM00347">
    <property type="entry name" value="HTH_MARR"/>
    <property type="match status" value="1"/>
</dbReference>
<gene>
    <name evidence="5" type="ORF">EDD78_102135</name>
</gene>
<dbReference type="PROSITE" id="PS50995">
    <property type="entry name" value="HTH_MARR_2"/>
    <property type="match status" value="1"/>
</dbReference>
<feature type="domain" description="HTH marR-type" evidence="4">
    <location>
        <begin position="5"/>
        <end position="137"/>
    </location>
</feature>
<evidence type="ECO:0000256" key="3">
    <source>
        <dbReference type="ARBA" id="ARBA00023163"/>
    </source>
</evidence>
<evidence type="ECO:0000259" key="4">
    <source>
        <dbReference type="PROSITE" id="PS50995"/>
    </source>
</evidence>
<keyword evidence="3" id="KW-0804">Transcription</keyword>
<dbReference type="PRINTS" id="PR00598">
    <property type="entry name" value="HTHMARR"/>
</dbReference>
<proteinExistence type="predicted"/>
<dbReference type="RefSeq" id="WP_165873091.1">
    <property type="nucleotide sequence ID" value="NZ_SLUK01000002.1"/>
</dbReference>
<dbReference type="InterPro" id="IPR000835">
    <property type="entry name" value="HTH_MarR-typ"/>
</dbReference>
<keyword evidence="2 5" id="KW-0238">DNA-binding</keyword>
<dbReference type="Pfam" id="PF12802">
    <property type="entry name" value="MarR_2"/>
    <property type="match status" value="1"/>
</dbReference>
<dbReference type="Proteomes" id="UP000294682">
    <property type="component" value="Unassembled WGS sequence"/>
</dbReference>
<name>A0A9X8Y8Z2_9FIRM</name>
<dbReference type="PANTHER" id="PTHR42756:SF1">
    <property type="entry name" value="TRANSCRIPTIONAL REPRESSOR OF EMRAB OPERON"/>
    <property type="match status" value="1"/>
</dbReference>
<dbReference type="Gene3D" id="1.10.10.10">
    <property type="entry name" value="Winged helix-like DNA-binding domain superfamily/Winged helix DNA-binding domain"/>
    <property type="match status" value="1"/>
</dbReference>
<reference evidence="5 6" key="1">
    <citation type="submission" date="2019-03" db="EMBL/GenBank/DDBJ databases">
        <title>Genomic Encyclopedia of Type Strains, Phase IV (KMG-IV): sequencing the most valuable type-strain genomes for metagenomic binning, comparative biology and taxonomic classification.</title>
        <authorList>
            <person name="Goeker M."/>
        </authorList>
    </citation>
    <scope>NUCLEOTIDE SEQUENCE [LARGE SCALE GENOMIC DNA]</scope>
    <source>
        <strain evidence="5 6">DSM 100433</strain>
    </source>
</reference>
<dbReference type="GO" id="GO:0003700">
    <property type="term" value="F:DNA-binding transcription factor activity"/>
    <property type="evidence" value="ECO:0007669"/>
    <property type="project" value="InterPro"/>
</dbReference>
<organism evidence="5 6">
    <name type="scientific">Harryflintia acetispora</name>
    <dbReference type="NCBI Taxonomy" id="1849041"/>
    <lineage>
        <taxon>Bacteria</taxon>
        <taxon>Bacillati</taxon>
        <taxon>Bacillota</taxon>
        <taxon>Clostridia</taxon>
        <taxon>Eubacteriales</taxon>
        <taxon>Oscillospiraceae</taxon>
        <taxon>Harryflintia</taxon>
    </lineage>
</organism>
<dbReference type="InterPro" id="IPR036390">
    <property type="entry name" value="WH_DNA-bd_sf"/>
</dbReference>
<evidence type="ECO:0000256" key="1">
    <source>
        <dbReference type="ARBA" id="ARBA00023015"/>
    </source>
</evidence>
<evidence type="ECO:0000313" key="6">
    <source>
        <dbReference type="Proteomes" id="UP000294682"/>
    </source>
</evidence>
<evidence type="ECO:0000313" key="5">
    <source>
        <dbReference type="EMBL" id="TCL44516.1"/>
    </source>
</evidence>
<dbReference type="AlphaFoldDB" id="A0A9X8Y8Z2"/>
<sequence length="164" mass="18772">MEGNNNSIYKELFQLEYYLQRRVDEYLFSHGLDEAGYQFLAYIGAHGGCRVGDVEAAVQMDRAAVNRKLRALGERGFVMKRGSRSDRRIILLYLTPAGRAVTSAVREILKEWDDEMHRQLGEQDCEALSQIIERLAEATRHEQAQPAPQPTHDGLHHVKIRAEH</sequence>
<comment type="caution">
    <text evidence="5">The sequence shown here is derived from an EMBL/GenBank/DDBJ whole genome shotgun (WGS) entry which is preliminary data.</text>
</comment>
<accession>A0A9X8Y8Z2</accession>
<keyword evidence="1" id="KW-0805">Transcription regulation</keyword>
<protein>
    <submittedName>
        <fullName evidence="5">DNA-binding MarR family transcriptional regulator</fullName>
    </submittedName>
</protein>
<dbReference type="PANTHER" id="PTHR42756">
    <property type="entry name" value="TRANSCRIPTIONAL REGULATOR, MARR"/>
    <property type="match status" value="1"/>
</dbReference>
<dbReference type="GO" id="GO:0003677">
    <property type="term" value="F:DNA binding"/>
    <property type="evidence" value="ECO:0007669"/>
    <property type="project" value="UniProtKB-KW"/>
</dbReference>
<dbReference type="EMBL" id="SLUK01000002">
    <property type="protein sequence ID" value="TCL44516.1"/>
    <property type="molecule type" value="Genomic_DNA"/>
</dbReference>
<evidence type="ECO:0000256" key="2">
    <source>
        <dbReference type="ARBA" id="ARBA00023125"/>
    </source>
</evidence>
<keyword evidence="6" id="KW-1185">Reference proteome</keyword>